<dbReference type="InterPro" id="IPR044688">
    <property type="entry name" value="SCI-1-like"/>
</dbReference>
<sequence length="229" mass="26056">MLVSSLSKIPDGSPGDLYYPDNTTPPSSNLITSYKWSFADNNSQLEKEQLKKIREVVGSDTYGPSPAVTVSGSDTQRSGRISGPSLPSGSDLQLAREVADSLTAGERLAKRKRENREDRDRLEEMVGPKDVGKERMLEMKRVKREGDRSYREGKDEGGYEVSEDVLMGSGSSFKERLAQRDAARVRFEAKKKEGYEMRLQERNERVEQIKERDRKTMEMFQQMAKERYG</sequence>
<comment type="caution">
    <text evidence="2">The sequence shown here is derived from an EMBL/GenBank/DDBJ whole genome shotgun (WGS) entry which is preliminary data.</text>
</comment>
<evidence type="ECO:0000313" key="2">
    <source>
        <dbReference type="EMBL" id="GJJ13105.1"/>
    </source>
</evidence>
<keyword evidence="3" id="KW-1185">Reference proteome</keyword>
<organism evidence="2 3">
    <name type="scientific">Clathrus columnatus</name>
    <dbReference type="NCBI Taxonomy" id="1419009"/>
    <lineage>
        <taxon>Eukaryota</taxon>
        <taxon>Fungi</taxon>
        <taxon>Dikarya</taxon>
        <taxon>Basidiomycota</taxon>
        <taxon>Agaricomycotina</taxon>
        <taxon>Agaricomycetes</taxon>
        <taxon>Phallomycetidae</taxon>
        <taxon>Phallales</taxon>
        <taxon>Clathraceae</taxon>
        <taxon>Clathrus</taxon>
    </lineage>
</organism>
<gene>
    <name evidence="2" type="ORF">Clacol_007355</name>
</gene>
<protein>
    <submittedName>
        <fullName evidence="2">Uncharacterized protein</fullName>
    </submittedName>
</protein>
<evidence type="ECO:0000256" key="1">
    <source>
        <dbReference type="SAM" id="MobiDB-lite"/>
    </source>
</evidence>
<name>A0AAV5AME7_9AGAM</name>
<dbReference type="Proteomes" id="UP001050691">
    <property type="component" value="Unassembled WGS sequence"/>
</dbReference>
<evidence type="ECO:0000313" key="3">
    <source>
        <dbReference type="Proteomes" id="UP001050691"/>
    </source>
</evidence>
<reference evidence="2" key="1">
    <citation type="submission" date="2021-10" db="EMBL/GenBank/DDBJ databases">
        <title>De novo Genome Assembly of Clathrus columnatus (Basidiomycota, Fungi) Using Illumina and Nanopore Sequence Data.</title>
        <authorList>
            <person name="Ogiso-Tanaka E."/>
            <person name="Itagaki H."/>
            <person name="Hosoya T."/>
            <person name="Hosaka K."/>
        </authorList>
    </citation>
    <scope>NUCLEOTIDE SEQUENCE</scope>
    <source>
        <strain evidence="2">MO-923</strain>
    </source>
</reference>
<dbReference type="PANTHER" id="PTHR34117">
    <property type="entry name" value="STYLE CELL-CYCLE INHIBITOR 1"/>
    <property type="match status" value="1"/>
</dbReference>
<dbReference type="EMBL" id="BPWL01000008">
    <property type="protein sequence ID" value="GJJ13105.1"/>
    <property type="molecule type" value="Genomic_DNA"/>
</dbReference>
<proteinExistence type="predicted"/>
<feature type="region of interest" description="Disordered" evidence="1">
    <location>
        <begin position="56"/>
        <end position="163"/>
    </location>
</feature>
<accession>A0AAV5AME7</accession>
<feature type="compositionally biased region" description="Basic and acidic residues" evidence="1">
    <location>
        <begin position="114"/>
        <end position="157"/>
    </location>
</feature>
<feature type="compositionally biased region" description="Polar residues" evidence="1">
    <location>
        <begin position="68"/>
        <end position="91"/>
    </location>
</feature>
<dbReference type="AlphaFoldDB" id="A0AAV5AME7"/>
<feature type="region of interest" description="Disordered" evidence="1">
    <location>
        <begin position="1"/>
        <end position="26"/>
    </location>
</feature>
<dbReference type="PANTHER" id="PTHR34117:SF1">
    <property type="entry name" value="STYLE CELL-CYCLE INHIBITOR 1"/>
    <property type="match status" value="1"/>
</dbReference>